<comment type="caution">
    <text evidence="2">The sequence shown here is derived from an EMBL/GenBank/DDBJ whole genome shotgun (WGS) entry which is preliminary data.</text>
</comment>
<sequence length="71" mass="8638">MVSYSFPFLIKLQELQNKPTNYTNFNELNRITKMTIVYMPLNLELQDFYWMNLILIQFFVSINSYQLYIKG</sequence>
<dbReference type="AlphaFoldDB" id="A0A8S1RGJ7"/>
<gene>
    <name evidence="2" type="ORF">PSON_ATCC_30995.1.T1710005</name>
</gene>
<evidence type="ECO:0000313" key="3">
    <source>
        <dbReference type="Proteomes" id="UP000692954"/>
    </source>
</evidence>
<evidence type="ECO:0000313" key="2">
    <source>
        <dbReference type="EMBL" id="CAD8126827.1"/>
    </source>
</evidence>
<dbReference type="EMBL" id="CAJJDN010000171">
    <property type="protein sequence ID" value="CAD8126827.1"/>
    <property type="molecule type" value="Genomic_DNA"/>
</dbReference>
<keyword evidence="1" id="KW-0812">Transmembrane</keyword>
<proteinExistence type="predicted"/>
<name>A0A8S1RGJ7_9CILI</name>
<organism evidence="2 3">
    <name type="scientific">Paramecium sonneborni</name>
    <dbReference type="NCBI Taxonomy" id="65129"/>
    <lineage>
        <taxon>Eukaryota</taxon>
        <taxon>Sar</taxon>
        <taxon>Alveolata</taxon>
        <taxon>Ciliophora</taxon>
        <taxon>Intramacronucleata</taxon>
        <taxon>Oligohymenophorea</taxon>
        <taxon>Peniculida</taxon>
        <taxon>Parameciidae</taxon>
        <taxon>Paramecium</taxon>
    </lineage>
</organism>
<keyword evidence="1" id="KW-1133">Transmembrane helix</keyword>
<protein>
    <submittedName>
        <fullName evidence="2">Uncharacterized protein</fullName>
    </submittedName>
</protein>
<dbReference type="Proteomes" id="UP000692954">
    <property type="component" value="Unassembled WGS sequence"/>
</dbReference>
<accession>A0A8S1RGJ7</accession>
<feature type="transmembrane region" description="Helical" evidence="1">
    <location>
        <begin position="48"/>
        <end position="68"/>
    </location>
</feature>
<keyword evidence="3" id="KW-1185">Reference proteome</keyword>
<evidence type="ECO:0000256" key="1">
    <source>
        <dbReference type="SAM" id="Phobius"/>
    </source>
</evidence>
<reference evidence="2" key="1">
    <citation type="submission" date="2021-01" db="EMBL/GenBank/DDBJ databases">
        <authorList>
            <consortium name="Genoscope - CEA"/>
            <person name="William W."/>
        </authorList>
    </citation>
    <scope>NUCLEOTIDE SEQUENCE</scope>
</reference>
<keyword evidence="1" id="KW-0472">Membrane</keyword>